<evidence type="ECO:0000313" key="7">
    <source>
        <dbReference type="Proteomes" id="UP000095743"/>
    </source>
</evidence>
<organism evidence="6 7">
    <name type="scientific">Geosporobacter ferrireducens</name>
    <dbReference type="NCBI Taxonomy" id="1424294"/>
    <lineage>
        <taxon>Bacteria</taxon>
        <taxon>Bacillati</taxon>
        <taxon>Bacillota</taxon>
        <taxon>Clostridia</taxon>
        <taxon>Peptostreptococcales</taxon>
        <taxon>Thermotaleaceae</taxon>
        <taxon>Geosporobacter</taxon>
    </lineage>
</organism>
<dbReference type="EMBL" id="CP017269">
    <property type="protein sequence ID" value="AOT73068.1"/>
    <property type="molecule type" value="Genomic_DNA"/>
</dbReference>
<dbReference type="PANTHER" id="PTHR33376:SF7">
    <property type="entry name" value="C4-DICARBOXYLATE-BINDING PROTEIN DCTB"/>
    <property type="match status" value="1"/>
</dbReference>
<dbReference type="PIRSF" id="PIRSF006470">
    <property type="entry name" value="DctB"/>
    <property type="match status" value="1"/>
</dbReference>
<dbReference type="Pfam" id="PF03480">
    <property type="entry name" value="DctP"/>
    <property type="match status" value="1"/>
</dbReference>
<dbReference type="InterPro" id="IPR018389">
    <property type="entry name" value="DctP_fam"/>
</dbReference>
<dbReference type="InterPro" id="IPR004682">
    <property type="entry name" value="TRAP_DctP"/>
</dbReference>
<dbReference type="STRING" id="1424294.Gferi_09890"/>
<dbReference type="Gene3D" id="3.40.190.170">
    <property type="entry name" value="Bacterial extracellular solute-binding protein, family 7"/>
    <property type="match status" value="1"/>
</dbReference>
<evidence type="ECO:0000256" key="2">
    <source>
        <dbReference type="ARBA" id="ARBA00022448"/>
    </source>
</evidence>
<evidence type="ECO:0000313" key="6">
    <source>
        <dbReference type="EMBL" id="AOT73068.1"/>
    </source>
</evidence>
<feature type="region of interest" description="Disordered" evidence="5">
    <location>
        <begin position="1"/>
        <end position="20"/>
    </location>
</feature>
<reference evidence="6 7" key="1">
    <citation type="submission" date="2016-09" db="EMBL/GenBank/DDBJ databases">
        <title>Genomic analysis reveals versatility of anaerobic energy metabolism of Geosporobacter ferrireducens IRF9 of phylum Firmicutes.</title>
        <authorList>
            <person name="Kim S.-J."/>
        </authorList>
    </citation>
    <scope>NUCLEOTIDE SEQUENCE [LARGE SCALE GENOMIC DNA]</scope>
    <source>
        <strain evidence="6 7">IRF9</strain>
    </source>
</reference>
<dbReference type="GO" id="GO:0055085">
    <property type="term" value="P:transmembrane transport"/>
    <property type="evidence" value="ECO:0007669"/>
    <property type="project" value="InterPro"/>
</dbReference>
<dbReference type="Proteomes" id="UP000095743">
    <property type="component" value="Chromosome"/>
</dbReference>
<dbReference type="PANTHER" id="PTHR33376">
    <property type="match status" value="1"/>
</dbReference>
<dbReference type="AlphaFoldDB" id="A0A1D8GQC6"/>
<keyword evidence="4" id="KW-0175">Coiled coil</keyword>
<dbReference type="GO" id="GO:0030288">
    <property type="term" value="C:outer membrane-bounded periplasmic space"/>
    <property type="evidence" value="ECO:0007669"/>
    <property type="project" value="InterPro"/>
</dbReference>
<proteinExistence type="inferred from homology"/>
<keyword evidence="7" id="KW-1185">Reference proteome</keyword>
<comment type="similarity">
    <text evidence="1">Belongs to the bacterial solute-binding protein 7 family.</text>
</comment>
<keyword evidence="3" id="KW-0732">Signal</keyword>
<dbReference type="NCBIfam" id="NF037995">
    <property type="entry name" value="TRAP_S1"/>
    <property type="match status" value="1"/>
</dbReference>
<dbReference type="NCBIfam" id="TIGR00787">
    <property type="entry name" value="dctP"/>
    <property type="match status" value="1"/>
</dbReference>
<feature type="coiled-coil region" evidence="4">
    <location>
        <begin position="254"/>
        <end position="286"/>
    </location>
</feature>
<evidence type="ECO:0000256" key="4">
    <source>
        <dbReference type="SAM" id="Coils"/>
    </source>
</evidence>
<evidence type="ECO:0000256" key="5">
    <source>
        <dbReference type="SAM" id="MobiDB-lite"/>
    </source>
</evidence>
<accession>A0A1D8GQC6</accession>
<evidence type="ECO:0000256" key="3">
    <source>
        <dbReference type="ARBA" id="ARBA00022729"/>
    </source>
</evidence>
<name>A0A1D8GQC6_9FIRM</name>
<dbReference type="CDD" id="cd13603">
    <property type="entry name" value="PBP2_TRAP_Siap_TeaA_like"/>
    <property type="match status" value="1"/>
</dbReference>
<evidence type="ECO:0000256" key="1">
    <source>
        <dbReference type="ARBA" id="ARBA00009023"/>
    </source>
</evidence>
<gene>
    <name evidence="6" type="ORF">Gferi_09890</name>
</gene>
<sequence length="327" mass="36577">MLGGCGAKQTPAAGDTGKKELPAITVKVSHNQPESSSEHAGAVAFKEKLEALSEGKITVEIFPALQLGSMREQAEAVQMGSHEITIQPISVMTPFVEELQIVDFPFLWPSAEVMWKVLDEEAGDKLLEKAEAKGFKGFGFWGSGFKNFTTKGKEIHMPADFSGVKMRVMPSPLLLAQYKAWGANPVPIEYAELYNALQQKIVDGQENPISTIAMNKFYEVQDNMVISNHGYLAYVFVANKGWFEGLPEEYKEMVTASEEEARKVQRKALEEKEKQFLEEIKQSKINIYELTQEERAAFVEASKPVHTEFADTADKKEILELIYSKIN</sequence>
<keyword evidence="2" id="KW-0813">Transport</keyword>
<dbReference type="KEGG" id="gfe:Gferi_09890"/>
<protein>
    <submittedName>
        <fullName evidence="6">C4-dicarboxylate ABC transporter substrate-binding protein</fullName>
    </submittedName>
</protein>
<dbReference type="InterPro" id="IPR038404">
    <property type="entry name" value="TRAP_DctP_sf"/>
</dbReference>